<keyword evidence="11" id="KW-1185">Reference proteome</keyword>
<evidence type="ECO:0000256" key="7">
    <source>
        <dbReference type="SAM" id="Phobius"/>
    </source>
</evidence>
<keyword evidence="3" id="KW-1003">Cell membrane</keyword>
<dbReference type="EMBL" id="JACMSE010000001">
    <property type="protein sequence ID" value="MBC2888024.1"/>
    <property type="molecule type" value="Genomic_DNA"/>
</dbReference>
<evidence type="ECO:0000256" key="2">
    <source>
        <dbReference type="ARBA" id="ARBA00005801"/>
    </source>
</evidence>
<gene>
    <name evidence="10" type="ORF">H7313_01435</name>
</gene>
<comment type="subcellular location">
    <subcellularLocation>
        <location evidence="1">Cell membrane</location>
        <topology evidence="1">Multi-pass membrane protein</topology>
    </subcellularLocation>
</comment>
<feature type="transmembrane region" description="Helical" evidence="7">
    <location>
        <begin position="138"/>
        <end position="163"/>
    </location>
</feature>
<comment type="caution">
    <text evidence="10">The sequence shown here is derived from an EMBL/GenBank/DDBJ whole genome shotgun (WGS) entry which is preliminary data.</text>
</comment>
<dbReference type="AlphaFoldDB" id="A0A842J986"/>
<dbReference type="GO" id="GO:0006465">
    <property type="term" value="P:signal peptide processing"/>
    <property type="evidence" value="ECO:0007669"/>
    <property type="project" value="TreeGrafter"/>
</dbReference>
<keyword evidence="5 7" id="KW-1133">Transmembrane helix</keyword>
<dbReference type="PANTHER" id="PTHR30487:SF0">
    <property type="entry name" value="PREPILIN LEADER PEPTIDASE_N-METHYLTRANSFERASE-RELATED"/>
    <property type="match status" value="1"/>
</dbReference>
<keyword evidence="6 7" id="KW-0472">Membrane</keyword>
<protein>
    <submittedName>
        <fullName evidence="10">Prepilin peptidase</fullName>
    </submittedName>
</protein>
<comment type="similarity">
    <text evidence="2">Belongs to the peptidase A24 family.</text>
</comment>
<feature type="transmembrane region" description="Helical" evidence="7">
    <location>
        <begin position="111"/>
        <end position="129"/>
    </location>
</feature>
<evidence type="ECO:0000256" key="3">
    <source>
        <dbReference type="ARBA" id="ARBA00022475"/>
    </source>
</evidence>
<evidence type="ECO:0000313" key="11">
    <source>
        <dbReference type="Proteomes" id="UP000587396"/>
    </source>
</evidence>
<organism evidence="10 11">
    <name type="scientific">Gordonibacter massiliensis</name>
    <name type="common">ex Traore et al. 2017</name>
    <dbReference type="NCBI Taxonomy" id="1841863"/>
    <lineage>
        <taxon>Bacteria</taxon>
        <taxon>Bacillati</taxon>
        <taxon>Actinomycetota</taxon>
        <taxon>Coriobacteriia</taxon>
        <taxon>Eggerthellales</taxon>
        <taxon>Eggerthellaceae</taxon>
        <taxon>Gordonibacter</taxon>
    </lineage>
</organism>
<evidence type="ECO:0000256" key="5">
    <source>
        <dbReference type="ARBA" id="ARBA00022989"/>
    </source>
</evidence>
<dbReference type="Pfam" id="PF06750">
    <property type="entry name" value="A24_N_bact"/>
    <property type="match status" value="1"/>
</dbReference>
<reference evidence="10 11" key="1">
    <citation type="submission" date="2020-08" db="EMBL/GenBank/DDBJ databases">
        <authorList>
            <person name="Liu C."/>
            <person name="Sun Q."/>
        </authorList>
    </citation>
    <scope>NUCLEOTIDE SEQUENCE [LARGE SCALE GENOMIC DNA]</scope>
    <source>
        <strain evidence="10 11">N22</strain>
    </source>
</reference>
<dbReference type="Proteomes" id="UP000587396">
    <property type="component" value="Unassembled WGS sequence"/>
</dbReference>
<evidence type="ECO:0000256" key="4">
    <source>
        <dbReference type="ARBA" id="ARBA00022692"/>
    </source>
</evidence>
<dbReference type="InterPro" id="IPR010627">
    <property type="entry name" value="Prepilin_pept_A24_N"/>
</dbReference>
<evidence type="ECO:0000259" key="8">
    <source>
        <dbReference type="Pfam" id="PF01478"/>
    </source>
</evidence>
<dbReference type="Pfam" id="PF01478">
    <property type="entry name" value="Peptidase_A24"/>
    <property type="match status" value="1"/>
</dbReference>
<evidence type="ECO:0000256" key="6">
    <source>
        <dbReference type="ARBA" id="ARBA00023136"/>
    </source>
</evidence>
<feature type="transmembrane region" description="Helical" evidence="7">
    <location>
        <begin position="300"/>
        <end position="326"/>
    </location>
</feature>
<sequence>MSLPLNIFTTTQAAILIGIAALLGAVMGSFINCLAWRLAHGESVLKGRSHCTSCGHALGVLDLVPIVSWLALRGRCRHCGQRVSPRYVVVEALMAVLFVALLVVYGAGVPWLAYAALACILIGAALVDLDTFTIPNGFVVAAIAVWLLMMAASVAGAVAWPLVPEGARVASSSATVDVLMAGGTPEEAVSMFGVGSMFVPLVGAGWLAGLLDGLAGAVLVGGGILLFSLAFDAVTGKTSLGGGDVKLLFAVGLFLGVALSLLNLLVACVLGLVFAAVNLRSPQGSAEVQDAGDGSPSAKAFPFGPAIAAAAMLTVLGGPFVLTWYVGLF</sequence>
<dbReference type="RefSeq" id="WP_185904031.1">
    <property type="nucleotide sequence ID" value="NZ_JACMSE010000001.1"/>
</dbReference>
<dbReference type="GO" id="GO:0004190">
    <property type="term" value="F:aspartic-type endopeptidase activity"/>
    <property type="evidence" value="ECO:0007669"/>
    <property type="project" value="InterPro"/>
</dbReference>
<evidence type="ECO:0000256" key="1">
    <source>
        <dbReference type="ARBA" id="ARBA00004651"/>
    </source>
</evidence>
<dbReference type="GO" id="GO:0005886">
    <property type="term" value="C:plasma membrane"/>
    <property type="evidence" value="ECO:0007669"/>
    <property type="project" value="UniProtKB-SubCell"/>
</dbReference>
<feature type="transmembrane region" description="Helical" evidence="7">
    <location>
        <begin position="188"/>
        <end position="207"/>
    </location>
</feature>
<evidence type="ECO:0000259" key="9">
    <source>
        <dbReference type="Pfam" id="PF06750"/>
    </source>
</evidence>
<feature type="transmembrane region" description="Helical" evidence="7">
    <location>
        <begin position="247"/>
        <end position="279"/>
    </location>
</feature>
<proteinExistence type="inferred from homology"/>
<evidence type="ECO:0000313" key="10">
    <source>
        <dbReference type="EMBL" id="MBC2888024.1"/>
    </source>
</evidence>
<feature type="transmembrane region" description="Helical" evidence="7">
    <location>
        <begin position="214"/>
        <end position="235"/>
    </location>
</feature>
<accession>A0A842J986</accession>
<dbReference type="InterPro" id="IPR000045">
    <property type="entry name" value="Prepilin_IV_endopep_pep"/>
</dbReference>
<dbReference type="PANTHER" id="PTHR30487">
    <property type="entry name" value="TYPE 4 PREPILIN-LIKE PROTEINS LEADER PEPTIDE-PROCESSING ENZYME"/>
    <property type="match status" value="1"/>
</dbReference>
<name>A0A842J986_9ACTN</name>
<dbReference type="InterPro" id="IPR050882">
    <property type="entry name" value="Prepilin_peptidase/N-MTase"/>
</dbReference>
<feature type="transmembrane region" description="Helical" evidence="7">
    <location>
        <begin position="12"/>
        <end position="39"/>
    </location>
</feature>
<feature type="domain" description="Prepilin peptidase A24 N-terminal" evidence="9">
    <location>
        <begin position="22"/>
        <end position="103"/>
    </location>
</feature>
<feature type="domain" description="Prepilin type IV endopeptidase peptidase" evidence="8">
    <location>
        <begin position="194"/>
        <end position="275"/>
    </location>
</feature>
<keyword evidence="4 7" id="KW-0812">Transmembrane</keyword>